<keyword evidence="1" id="KW-0812">Transmembrane</keyword>
<protein>
    <submittedName>
        <fullName evidence="3">Putative S-adenosyl-L-methionine-dependent methyltransferase</fullName>
    </submittedName>
</protein>
<dbReference type="Pfam" id="PF08241">
    <property type="entry name" value="Methyltransf_11"/>
    <property type="match status" value="1"/>
</dbReference>
<keyword evidence="1" id="KW-0472">Membrane</keyword>
<evidence type="ECO:0000256" key="1">
    <source>
        <dbReference type="SAM" id="Phobius"/>
    </source>
</evidence>
<evidence type="ECO:0000313" key="3">
    <source>
        <dbReference type="EMBL" id="AIN47393.1"/>
    </source>
</evidence>
<dbReference type="eggNOG" id="COG2226">
    <property type="taxonomic scope" value="Bacteria"/>
</dbReference>
<proteinExistence type="predicted"/>
<gene>
    <name evidence="3" type="ORF">IM45_1049</name>
</gene>
<keyword evidence="3" id="KW-0808">Transferase</keyword>
<sequence>MLKLLKMKHKKINSLITPTSWNDINCGMYYRQTLEQGLQYWWPKLFGFYLLKIGSLSIELDTKTCAISHQVNVGFNCKNLQVIANPDALPFANKSTDACLLAHTLSYHSNPHRQLSEVDRVLINDGWLILTTFNLISILGMINVCPFLVRNHQFRSRMFTKMRLLNWLSELNFEVVHYMSLKTLFSQYKNILHTNYSNIGCLNIIIARKRTIPLNFTLIKHPFQVTLKPYLFHNN</sequence>
<dbReference type="PANTHER" id="PTHR43036">
    <property type="entry name" value="OSJNBB0011N17.9 PROTEIN"/>
    <property type="match status" value="1"/>
</dbReference>
<reference evidence="3 4" key="1">
    <citation type="journal article" date="2014" name="MBio">
        <title>Differential genome evolution between companion symbionts in an insect-bacterial symbiosis.</title>
        <authorList>
            <person name="Bennett G.M."/>
            <person name="McCutcheon J.P."/>
            <person name="MacDonald B.R."/>
            <person name="Romanovicz D."/>
            <person name="Moran N.A."/>
        </authorList>
    </citation>
    <scope>NUCLEOTIDE SEQUENCE [LARGE SCALE GENOMIC DNA]</scope>
    <source>
        <strain evidence="3 4">BGSS</strain>
    </source>
</reference>
<dbReference type="SUPFAM" id="SSF53335">
    <property type="entry name" value="S-adenosyl-L-methionine-dependent methyltransferases"/>
    <property type="match status" value="1"/>
</dbReference>
<dbReference type="GO" id="GO:0032259">
    <property type="term" value="P:methylation"/>
    <property type="evidence" value="ECO:0007669"/>
    <property type="project" value="UniProtKB-KW"/>
</dbReference>
<feature type="transmembrane region" description="Helical" evidence="1">
    <location>
        <begin position="127"/>
        <end position="149"/>
    </location>
</feature>
<keyword evidence="3" id="KW-0489">Methyltransferase</keyword>
<dbReference type="PANTHER" id="PTHR43036:SF2">
    <property type="entry name" value="OS04G0481300 PROTEIN"/>
    <property type="match status" value="1"/>
</dbReference>
<dbReference type="AlphaFoldDB" id="A0A088NB96"/>
<dbReference type="Gene3D" id="3.40.50.150">
    <property type="entry name" value="Vaccinia Virus protein VP39"/>
    <property type="match status" value="1"/>
</dbReference>
<organism evidence="3 4">
    <name type="scientific">Candidatus Palibaumannia cicadellinicola</name>
    <dbReference type="NCBI Taxonomy" id="186490"/>
    <lineage>
        <taxon>Bacteria</taxon>
        <taxon>Pseudomonadati</taxon>
        <taxon>Pseudomonadota</taxon>
        <taxon>Gammaproteobacteria</taxon>
        <taxon>Candidatus Palibaumannia</taxon>
    </lineage>
</organism>
<dbReference type="InterPro" id="IPR029063">
    <property type="entry name" value="SAM-dependent_MTases_sf"/>
</dbReference>
<evidence type="ECO:0000313" key="4">
    <source>
        <dbReference type="Proteomes" id="UP000067325"/>
    </source>
</evidence>
<keyword evidence="1" id="KW-1133">Transmembrane helix</keyword>
<name>A0A088NB96_9GAMM</name>
<dbReference type="EMBL" id="CP008985">
    <property type="protein sequence ID" value="AIN47393.1"/>
    <property type="molecule type" value="Genomic_DNA"/>
</dbReference>
<dbReference type="InterPro" id="IPR013216">
    <property type="entry name" value="Methyltransf_11"/>
</dbReference>
<evidence type="ECO:0000259" key="2">
    <source>
        <dbReference type="Pfam" id="PF08241"/>
    </source>
</evidence>
<dbReference type="KEGG" id="bcib:IM45_1049"/>
<dbReference type="GO" id="GO:0008757">
    <property type="term" value="F:S-adenosylmethionine-dependent methyltransferase activity"/>
    <property type="evidence" value="ECO:0007669"/>
    <property type="project" value="InterPro"/>
</dbReference>
<dbReference type="Proteomes" id="UP000067325">
    <property type="component" value="Chromosome"/>
</dbReference>
<feature type="domain" description="Methyltransferase type 11" evidence="2">
    <location>
        <begin position="82"/>
        <end position="130"/>
    </location>
</feature>
<accession>A0A088NB96</accession>